<proteinExistence type="predicted"/>
<accession>A0A8S5PUC1</accession>
<evidence type="ECO:0000313" key="1">
    <source>
        <dbReference type="EMBL" id="DAE10137.1"/>
    </source>
</evidence>
<organism evidence="1">
    <name type="scientific">Siphoviridae sp. ctGuJ10</name>
    <dbReference type="NCBI Taxonomy" id="2825418"/>
    <lineage>
        <taxon>Viruses</taxon>
        <taxon>Duplodnaviria</taxon>
        <taxon>Heunggongvirae</taxon>
        <taxon>Uroviricota</taxon>
        <taxon>Caudoviricetes</taxon>
    </lineage>
</organism>
<protein>
    <submittedName>
        <fullName evidence="1">Uncharacterized protein</fullName>
    </submittedName>
</protein>
<sequence>MKDKEKIVLGSGDMYATIFVPTNNGTLPENDTIETQENKLGEIQGGAELEYTSEFYTAKSDNGKATKTIMTNEDVKLKSGIMTWFGKTLEKLCSTARISDDTAKGKRTVKIGGIDNQDGKKYLIRFVHKDKNDGDIRLTIVGTNQSGFKMTFAKDKETVIDAEFVAEPMDEEGTLIVYDEDIPVEVQE</sequence>
<reference evidence="1" key="1">
    <citation type="journal article" date="2021" name="Proc. Natl. Acad. Sci. U.S.A.">
        <title>A Catalog of Tens of Thousands of Viruses from Human Metagenomes Reveals Hidden Associations with Chronic Diseases.</title>
        <authorList>
            <person name="Tisza M.J."/>
            <person name="Buck C.B."/>
        </authorList>
    </citation>
    <scope>NUCLEOTIDE SEQUENCE</scope>
    <source>
        <strain evidence="1">CtGuJ10</strain>
    </source>
</reference>
<name>A0A8S5PUC1_9CAUD</name>
<dbReference type="EMBL" id="BK015503">
    <property type="protein sequence ID" value="DAE10137.1"/>
    <property type="molecule type" value="Genomic_DNA"/>
</dbReference>